<dbReference type="AlphaFoldDB" id="A0A9N9AR40"/>
<keyword evidence="3" id="KW-0964">Secreted</keyword>
<name>A0A9N9AR40_9GLOM</name>
<proteinExistence type="predicted"/>
<evidence type="ECO:0000256" key="3">
    <source>
        <dbReference type="ARBA" id="ARBA00022525"/>
    </source>
</evidence>
<comment type="subcellular location">
    <subcellularLocation>
        <location evidence="1">Host cell</location>
    </subcellularLocation>
    <subcellularLocation>
        <location evidence="2">Secreted</location>
    </subcellularLocation>
</comment>
<reference evidence="6" key="1">
    <citation type="submission" date="2021-06" db="EMBL/GenBank/DDBJ databases">
        <authorList>
            <person name="Kallberg Y."/>
            <person name="Tangrot J."/>
            <person name="Rosling A."/>
        </authorList>
    </citation>
    <scope>NUCLEOTIDE SEQUENCE</scope>
    <source>
        <strain evidence="6">IA702</strain>
    </source>
</reference>
<dbReference type="GO" id="GO:0043657">
    <property type="term" value="C:host cell"/>
    <property type="evidence" value="ECO:0007669"/>
    <property type="project" value="UniProtKB-SubCell"/>
</dbReference>
<organism evidence="6 7">
    <name type="scientific">Paraglomus occultum</name>
    <dbReference type="NCBI Taxonomy" id="144539"/>
    <lineage>
        <taxon>Eukaryota</taxon>
        <taxon>Fungi</taxon>
        <taxon>Fungi incertae sedis</taxon>
        <taxon>Mucoromycota</taxon>
        <taxon>Glomeromycotina</taxon>
        <taxon>Glomeromycetes</taxon>
        <taxon>Paraglomerales</taxon>
        <taxon>Paraglomeraceae</taxon>
        <taxon>Paraglomus</taxon>
    </lineage>
</organism>
<dbReference type="OrthoDB" id="2673191at2759"/>
<keyword evidence="7" id="KW-1185">Reference proteome</keyword>
<dbReference type="InterPro" id="IPR045379">
    <property type="entry name" value="Crinkler_N"/>
</dbReference>
<dbReference type="EMBL" id="CAJVPJ010000605">
    <property type="protein sequence ID" value="CAG8541901.1"/>
    <property type="molecule type" value="Genomic_DNA"/>
</dbReference>
<protein>
    <submittedName>
        <fullName evidence="6">9942_t:CDS:1</fullName>
    </submittedName>
</protein>
<feature type="region of interest" description="Disordered" evidence="4">
    <location>
        <begin position="118"/>
        <end position="141"/>
    </location>
</feature>
<evidence type="ECO:0000256" key="2">
    <source>
        <dbReference type="ARBA" id="ARBA00004613"/>
    </source>
</evidence>
<evidence type="ECO:0000256" key="4">
    <source>
        <dbReference type="SAM" id="MobiDB-lite"/>
    </source>
</evidence>
<dbReference type="Proteomes" id="UP000789572">
    <property type="component" value="Unassembled WGS sequence"/>
</dbReference>
<dbReference type="Pfam" id="PF20147">
    <property type="entry name" value="Crinkler"/>
    <property type="match status" value="1"/>
</dbReference>
<evidence type="ECO:0000259" key="5">
    <source>
        <dbReference type="Pfam" id="PF20147"/>
    </source>
</evidence>
<accession>A0A9N9AR40</accession>
<evidence type="ECO:0000256" key="1">
    <source>
        <dbReference type="ARBA" id="ARBA00004340"/>
    </source>
</evidence>
<feature type="domain" description="Crinkler effector protein N-terminal" evidence="5">
    <location>
        <begin position="4"/>
        <end position="115"/>
    </location>
</feature>
<dbReference type="GO" id="GO:0005576">
    <property type="term" value="C:extracellular region"/>
    <property type="evidence" value="ECO:0007669"/>
    <property type="project" value="UniProtKB-SubCell"/>
</dbReference>
<evidence type="ECO:0000313" key="6">
    <source>
        <dbReference type="EMBL" id="CAG8541901.1"/>
    </source>
</evidence>
<sequence length="247" mass="27524">MTTLTLSCLLMGDDPYANVFTVDIDDNKLVSHLKKAIKQEQPQTFANVDSKNLKLWKVNIPLDEPEPNLSLTTTNKFNITIREGLPDVKLLSAWDDISDYFSGQPPKKHVHIVVQPEPSSGVQAEANENTEKSNSKSSSNVQTISNVNEINACKSRCSVVNICLQSMVSTTTDLPEETMYEWICKRLKKMFGSKTIETQAQEVIIDVSQMDQRSLPITNANETNRCDGGFALLNYCQQNMVSTSTGK</sequence>
<evidence type="ECO:0000313" key="7">
    <source>
        <dbReference type="Proteomes" id="UP000789572"/>
    </source>
</evidence>
<gene>
    <name evidence="6" type="ORF">POCULU_LOCUS4579</name>
</gene>
<comment type="caution">
    <text evidence="6">The sequence shown here is derived from an EMBL/GenBank/DDBJ whole genome shotgun (WGS) entry which is preliminary data.</text>
</comment>